<accession>A0A8E0RRL5</accession>
<evidence type="ECO:0000313" key="2">
    <source>
        <dbReference type="EMBL" id="KAA0191469.1"/>
    </source>
</evidence>
<evidence type="ECO:0008006" key="4">
    <source>
        <dbReference type="Google" id="ProtNLM"/>
    </source>
</evidence>
<organism evidence="2 3">
    <name type="scientific">Fasciolopsis buskii</name>
    <dbReference type="NCBI Taxonomy" id="27845"/>
    <lineage>
        <taxon>Eukaryota</taxon>
        <taxon>Metazoa</taxon>
        <taxon>Spiralia</taxon>
        <taxon>Lophotrochozoa</taxon>
        <taxon>Platyhelminthes</taxon>
        <taxon>Trematoda</taxon>
        <taxon>Digenea</taxon>
        <taxon>Plagiorchiida</taxon>
        <taxon>Echinostomata</taxon>
        <taxon>Echinostomatoidea</taxon>
        <taxon>Fasciolidae</taxon>
        <taxon>Fasciolopsis</taxon>
    </lineage>
</organism>
<keyword evidence="1" id="KW-0812">Transmembrane</keyword>
<evidence type="ECO:0000256" key="1">
    <source>
        <dbReference type="SAM" id="Phobius"/>
    </source>
</evidence>
<reference evidence="2" key="1">
    <citation type="submission" date="2019-05" db="EMBL/GenBank/DDBJ databases">
        <title>Annotation for the trematode Fasciolopsis buski.</title>
        <authorList>
            <person name="Choi Y.-J."/>
        </authorList>
    </citation>
    <scope>NUCLEOTIDE SEQUENCE</scope>
    <source>
        <strain evidence="2">HT</strain>
        <tissue evidence="2">Whole worm</tissue>
    </source>
</reference>
<dbReference type="AlphaFoldDB" id="A0A8E0RRL5"/>
<comment type="caution">
    <text evidence="2">The sequence shown here is derived from an EMBL/GenBank/DDBJ whole genome shotgun (WGS) entry which is preliminary data.</text>
</comment>
<keyword evidence="1" id="KW-0472">Membrane</keyword>
<feature type="transmembrane region" description="Helical" evidence="1">
    <location>
        <begin position="32"/>
        <end position="53"/>
    </location>
</feature>
<dbReference type="OrthoDB" id="6263402at2759"/>
<dbReference type="EMBL" id="LUCM01006314">
    <property type="protein sequence ID" value="KAA0191469.1"/>
    <property type="molecule type" value="Genomic_DNA"/>
</dbReference>
<keyword evidence="3" id="KW-1185">Reference proteome</keyword>
<sequence>MATPVFDEYLGPLQERDEKRRKLLVRKLKTSIALLWLGFGAGVAGGIALVVCFPKEDLSKNGGRIAGIVCLILSIPFFILGSIMISVFILVKEAIDETREPKLFRTEELQDLMYPRQQSPATLERLNFPSYMEPLETADKLSEDCEEPPPDYFPQVDLPAYPGSPQGLWLFTLNEMDLGHKRGLSRALQPI</sequence>
<name>A0A8E0RRL5_9TREM</name>
<proteinExistence type="predicted"/>
<protein>
    <recommendedName>
        <fullName evidence="4">Transmembrane protein</fullName>
    </recommendedName>
</protein>
<dbReference type="Proteomes" id="UP000728185">
    <property type="component" value="Unassembled WGS sequence"/>
</dbReference>
<gene>
    <name evidence="2" type="ORF">FBUS_06818</name>
</gene>
<keyword evidence="1" id="KW-1133">Transmembrane helix</keyword>
<evidence type="ECO:0000313" key="3">
    <source>
        <dbReference type="Proteomes" id="UP000728185"/>
    </source>
</evidence>
<feature type="transmembrane region" description="Helical" evidence="1">
    <location>
        <begin position="65"/>
        <end position="91"/>
    </location>
</feature>